<dbReference type="Proteomes" id="UP000078459">
    <property type="component" value="Unassembled WGS sequence"/>
</dbReference>
<evidence type="ECO:0000313" key="7">
    <source>
        <dbReference type="Proteomes" id="UP000078459"/>
    </source>
</evidence>
<dbReference type="Gene3D" id="3.60.15.10">
    <property type="entry name" value="Ribonuclease Z/Hydroxyacylglutathione hydrolase-like"/>
    <property type="match status" value="1"/>
</dbReference>
<dbReference type="SMART" id="SM00849">
    <property type="entry name" value="Lactamase_B"/>
    <property type="match status" value="1"/>
</dbReference>
<evidence type="ECO:0000313" key="6">
    <source>
        <dbReference type="EMBL" id="OAQ39331.1"/>
    </source>
</evidence>
<sequence length="259" mass="29506">MVLKVTALHEGSYSVDVSKKFIPFNPLVDKVSDRPASLFIFIQPFLVKTKEDLILLDTGLGYNSEGKSVLHQNIKDAGYNPEDVTKVLMSHLHYDHSGGMVLDNNGKLDVSFVNAEYYIQRGEWETAYSKNSTSYKTEIFDVLQRSGQIHFLDGDGKINDQISYEITGGHTQFHQVFLIEEDGEKIFFGADIVPEPEQLQRKFIAKYDLDGKKAMELRIKYGELASDNKWICLFYHAKAKSIAKVMRKDDAIYIEEFTG</sequence>
<dbReference type="InterPro" id="IPR001279">
    <property type="entry name" value="Metallo-B-lactamas"/>
</dbReference>
<dbReference type="PANTHER" id="PTHR42978:SF6">
    <property type="entry name" value="QUORUM-QUENCHING LACTONASE YTNP-RELATED"/>
    <property type="match status" value="1"/>
</dbReference>
<protein>
    <submittedName>
        <fullName evidence="6">MBL fold hydrolase</fullName>
    </submittedName>
</protein>
<organism evidence="6 7">
    <name type="scientific">Pedobacter psychrophilus</name>
    <dbReference type="NCBI Taxonomy" id="1826909"/>
    <lineage>
        <taxon>Bacteria</taxon>
        <taxon>Pseudomonadati</taxon>
        <taxon>Bacteroidota</taxon>
        <taxon>Sphingobacteriia</taxon>
        <taxon>Sphingobacteriales</taxon>
        <taxon>Sphingobacteriaceae</taxon>
        <taxon>Pedobacter</taxon>
    </lineage>
</organism>
<dbReference type="GO" id="GO:0016787">
    <property type="term" value="F:hydrolase activity"/>
    <property type="evidence" value="ECO:0007669"/>
    <property type="project" value="UniProtKB-KW"/>
</dbReference>
<evidence type="ECO:0000256" key="2">
    <source>
        <dbReference type="ARBA" id="ARBA00022723"/>
    </source>
</evidence>
<proteinExistence type="inferred from homology"/>
<dbReference type="AlphaFoldDB" id="A0A179DE76"/>
<dbReference type="InterPro" id="IPR036866">
    <property type="entry name" value="RibonucZ/Hydroxyglut_hydro"/>
</dbReference>
<keyword evidence="2" id="KW-0479">Metal-binding</keyword>
<feature type="domain" description="Metallo-beta-lactamase" evidence="5">
    <location>
        <begin position="41"/>
        <end position="236"/>
    </location>
</feature>
<dbReference type="STRING" id="1826909.A5893_10480"/>
<accession>A0A179DE76</accession>
<dbReference type="PANTHER" id="PTHR42978">
    <property type="entry name" value="QUORUM-QUENCHING LACTONASE YTNP-RELATED-RELATED"/>
    <property type="match status" value="1"/>
</dbReference>
<dbReference type="InterPro" id="IPR051013">
    <property type="entry name" value="MBL_superfamily_lactonases"/>
</dbReference>
<reference evidence="6 7" key="2">
    <citation type="submission" date="2016-06" db="EMBL/GenBank/DDBJ databases">
        <title>Pedobacter psychrophilus sp. nov., isolated from Antarctic fragmentary rock.</title>
        <authorList>
            <person name="Svec P."/>
        </authorList>
    </citation>
    <scope>NUCLEOTIDE SEQUENCE [LARGE SCALE GENOMIC DNA]</scope>
    <source>
        <strain evidence="6 7">CCM 8644</strain>
    </source>
</reference>
<keyword evidence="7" id="KW-1185">Reference proteome</keyword>
<evidence type="ECO:0000256" key="1">
    <source>
        <dbReference type="ARBA" id="ARBA00007749"/>
    </source>
</evidence>
<evidence type="ECO:0000256" key="3">
    <source>
        <dbReference type="ARBA" id="ARBA00022801"/>
    </source>
</evidence>
<keyword evidence="4" id="KW-0862">Zinc</keyword>
<keyword evidence="3 6" id="KW-0378">Hydrolase</keyword>
<dbReference type="GO" id="GO:0046872">
    <property type="term" value="F:metal ion binding"/>
    <property type="evidence" value="ECO:0007669"/>
    <property type="project" value="UniProtKB-KW"/>
</dbReference>
<comment type="caution">
    <text evidence="6">The sequence shown here is derived from an EMBL/GenBank/DDBJ whole genome shotgun (WGS) entry which is preliminary data.</text>
</comment>
<dbReference type="Pfam" id="PF00753">
    <property type="entry name" value="Lactamase_B"/>
    <property type="match status" value="1"/>
</dbReference>
<name>A0A179DE76_9SPHI</name>
<dbReference type="EMBL" id="LWHJ01000028">
    <property type="protein sequence ID" value="OAQ39331.1"/>
    <property type="molecule type" value="Genomic_DNA"/>
</dbReference>
<evidence type="ECO:0000256" key="4">
    <source>
        <dbReference type="ARBA" id="ARBA00022833"/>
    </source>
</evidence>
<reference evidence="6 7" key="1">
    <citation type="submission" date="2016-04" db="EMBL/GenBank/DDBJ databases">
        <authorList>
            <person name="Evans L.H."/>
            <person name="Alamgir A."/>
            <person name="Owens N."/>
            <person name="Weber N.D."/>
            <person name="Virtaneva K."/>
            <person name="Barbian K."/>
            <person name="Babar A."/>
            <person name="Rosenke K."/>
        </authorList>
    </citation>
    <scope>NUCLEOTIDE SEQUENCE [LARGE SCALE GENOMIC DNA]</scope>
    <source>
        <strain evidence="6 7">CCM 8644</strain>
    </source>
</reference>
<comment type="similarity">
    <text evidence="1">Belongs to the metallo-beta-lactamase superfamily.</text>
</comment>
<evidence type="ECO:0000259" key="5">
    <source>
        <dbReference type="SMART" id="SM00849"/>
    </source>
</evidence>
<gene>
    <name evidence="6" type="ORF">A5893_10480</name>
</gene>
<dbReference type="SUPFAM" id="SSF56281">
    <property type="entry name" value="Metallo-hydrolase/oxidoreductase"/>
    <property type="match status" value="1"/>
</dbReference>